<keyword evidence="1" id="KW-0812">Transmembrane</keyword>
<protein>
    <submittedName>
        <fullName evidence="2">Uncharacterized protein</fullName>
    </submittedName>
</protein>
<keyword evidence="3" id="KW-1185">Reference proteome</keyword>
<sequence length="125" mass="13354">MSTTTHLTARAYWLPLSALFGVTISVVAMTDPPWSVIMVAAFLLFVVIQGIHYGQIGREIQGKLATAGPGVGILGAVFGGAAVLVRSTPVAFWAGPVLGLITFAGTYLYLQRFGRFYRRSSETTS</sequence>
<gene>
    <name evidence="2" type="ORF">E1809_12420</name>
</gene>
<dbReference type="EMBL" id="SMRU01000013">
    <property type="protein sequence ID" value="TDF95312.1"/>
    <property type="molecule type" value="Genomic_DNA"/>
</dbReference>
<accession>A0A4R5KJJ2</accession>
<keyword evidence="1" id="KW-0472">Membrane</keyword>
<proteinExistence type="predicted"/>
<feature type="transmembrane region" description="Helical" evidence="1">
    <location>
        <begin position="12"/>
        <end position="28"/>
    </location>
</feature>
<feature type="transmembrane region" description="Helical" evidence="1">
    <location>
        <begin position="90"/>
        <end position="110"/>
    </location>
</feature>
<dbReference type="RefSeq" id="WP_133204545.1">
    <property type="nucleotide sequence ID" value="NZ_SMRU01000013.1"/>
</dbReference>
<dbReference type="Proteomes" id="UP000295511">
    <property type="component" value="Unassembled WGS sequence"/>
</dbReference>
<evidence type="ECO:0000256" key="1">
    <source>
        <dbReference type="SAM" id="Phobius"/>
    </source>
</evidence>
<dbReference type="OrthoDB" id="4944970at2"/>
<dbReference type="AlphaFoldDB" id="A0A4R5KJJ2"/>
<name>A0A4R5KJJ2_9MICC</name>
<comment type="caution">
    <text evidence="2">The sequence shown here is derived from an EMBL/GenBank/DDBJ whole genome shotgun (WGS) entry which is preliminary data.</text>
</comment>
<feature type="transmembrane region" description="Helical" evidence="1">
    <location>
        <begin position="34"/>
        <end position="52"/>
    </location>
</feature>
<organism evidence="2 3">
    <name type="scientific">Arthrobacter terricola</name>
    <dbReference type="NCBI Taxonomy" id="2547396"/>
    <lineage>
        <taxon>Bacteria</taxon>
        <taxon>Bacillati</taxon>
        <taxon>Actinomycetota</taxon>
        <taxon>Actinomycetes</taxon>
        <taxon>Micrococcales</taxon>
        <taxon>Micrococcaceae</taxon>
        <taxon>Arthrobacter</taxon>
    </lineage>
</organism>
<evidence type="ECO:0000313" key="3">
    <source>
        <dbReference type="Proteomes" id="UP000295511"/>
    </source>
</evidence>
<feature type="transmembrane region" description="Helical" evidence="1">
    <location>
        <begin position="64"/>
        <end position="84"/>
    </location>
</feature>
<reference evidence="2 3" key="1">
    <citation type="submission" date="2019-03" db="EMBL/GenBank/DDBJ databases">
        <title>Whole genome sequence of Arthrobacter sp JH1-1.</title>
        <authorList>
            <person name="Trinh H.N."/>
        </authorList>
    </citation>
    <scope>NUCLEOTIDE SEQUENCE [LARGE SCALE GENOMIC DNA]</scope>
    <source>
        <strain evidence="2 3">JH1-1</strain>
    </source>
</reference>
<evidence type="ECO:0000313" key="2">
    <source>
        <dbReference type="EMBL" id="TDF95312.1"/>
    </source>
</evidence>
<keyword evidence="1" id="KW-1133">Transmembrane helix</keyword>